<feature type="region of interest" description="Disordered" evidence="12">
    <location>
        <begin position="347"/>
        <end position="376"/>
    </location>
</feature>
<proteinExistence type="predicted"/>
<dbReference type="FunCoup" id="A0A804K0D1">
    <property type="interactions" value="11"/>
</dbReference>
<evidence type="ECO:0000256" key="5">
    <source>
        <dbReference type="ARBA" id="ARBA00022771"/>
    </source>
</evidence>
<organism evidence="15 16">
    <name type="scientific">Musa acuminata subsp. malaccensis</name>
    <name type="common">Wild banana</name>
    <name type="synonym">Musa malaccensis</name>
    <dbReference type="NCBI Taxonomy" id="214687"/>
    <lineage>
        <taxon>Eukaryota</taxon>
        <taxon>Viridiplantae</taxon>
        <taxon>Streptophyta</taxon>
        <taxon>Embryophyta</taxon>
        <taxon>Tracheophyta</taxon>
        <taxon>Spermatophyta</taxon>
        <taxon>Magnoliopsida</taxon>
        <taxon>Liliopsida</taxon>
        <taxon>Zingiberales</taxon>
        <taxon>Musaceae</taxon>
        <taxon>Musa</taxon>
    </lineage>
</organism>
<keyword evidence="7" id="KW-0805">Transcription regulation</keyword>
<evidence type="ECO:0000256" key="8">
    <source>
        <dbReference type="ARBA" id="ARBA00023125"/>
    </source>
</evidence>
<dbReference type="InterPro" id="IPR006456">
    <property type="entry name" value="ZF_HD_homeobox_Cys/His_dimer"/>
</dbReference>
<comment type="function">
    <text evidence="1">Putative transcription factor.</text>
</comment>
<dbReference type="GO" id="GO:0000976">
    <property type="term" value="F:transcription cis-regulatory region binding"/>
    <property type="evidence" value="ECO:0000318"/>
    <property type="project" value="GO_Central"/>
</dbReference>
<reference evidence="15" key="2">
    <citation type="submission" date="2021-05" db="UniProtKB">
        <authorList>
            <consortium name="EnsemblPlants"/>
        </authorList>
    </citation>
    <scope>IDENTIFICATION</scope>
    <source>
        <strain evidence="15">subsp. malaccensis</strain>
    </source>
</reference>
<keyword evidence="5" id="KW-0863">Zinc-finger</keyword>
<dbReference type="OrthoDB" id="777666at2759"/>
<sequence>MEFRNPGEIGIPASSSSSSGYKPSLVRGGSAFSKPTLFPSTSFVSPRGEGDAGGAGVGSGGVGRGGARNGNILGNTEALPPPTLESTPTAIDRLPQSLGKNADQAAISNSSPGAAGVGLFADNSKPTTIAKTSTITAATGAAYISTKYKECLRNHAAALGGHVVDGCGEFMPSGDPDTPEALKCAACGCHRSFHRRETDGSAGTANSYYHGTTRLPLLLPPPHPQAHPYHQQQFQLGGFSSSPSAAVRGTSGFVHFGGSNPSGSGGTTTESSSEERLNTATPTPTTIPRKRSRTKFTAEQKENMLAFAERVGWRFQRQDDAMVEQFCAEIGVRRQVLKVWMHNNKHTAVRKQQQLQPPPPEEQPVQQPQSAQRLQQ</sequence>
<feature type="region of interest" description="Disordered" evidence="12">
    <location>
        <begin position="1"/>
        <end position="90"/>
    </location>
</feature>
<evidence type="ECO:0000256" key="11">
    <source>
        <dbReference type="ARBA" id="ARBA00023242"/>
    </source>
</evidence>
<dbReference type="EMBL" id="HG996473">
    <property type="protein sequence ID" value="CAG1857896.1"/>
    <property type="molecule type" value="Genomic_DNA"/>
</dbReference>
<keyword evidence="16" id="KW-1185">Reference proteome</keyword>
<accession>A0A804K0D1</accession>
<dbReference type="PROSITE" id="PS51523">
    <property type="entry name" value="ZF_HD_DIMER"/>
    <property type="match status" value="1"/>
</dbReference>
<dbReference type="FunFam" id="1.10.10.60:FF:000257">
    <property type="entry name" value="Zinc-finger homeodomain protein 2"/>
    <property type="match status" value="1"/>
</dbReference>
<feature type="compositionally biased region" description="Gly residues" evidence="12">
    <location>
        <begin position="51"/>
        <end position="68"/>
    </location>
</feature>
<dbReference type="InParanoid" id="A0A804K0D1"/>
<comment type="subcellular location">
    <subcellularLocation>
        <location evidence="2">Nucleus</location>
    </subcellularLocation>
</comment>
<dbReference type="Proteomes" id="UP000012960">
    <property type="component" value="Unplaced"/>
</dbReference>
<dbReference type="SUPFAM" id="SSF46689">
    <property type="entry name" value="Homeodomain-like"/>
    <property type="match status" value="1"/>
</dbReference>
<dbReference type="Pfam" id="PF04770">
    <property type="entry name" value="ZF-HD_dimer"/>
    <property type="match status" value="1"/>
</dbReference>
<keyword evidence="8" id="KW-0238">DNA-binding</keyword>
<dbReference type="NCBIfam" id="TIGR01565">
    <property type="entry name" value="homeo_ZF_HD"/>
    <property type="match status" value="1"/>
</dbReference>
<keyword evidence="10" id="KW-0804">Transcription</keyword>
<keyword evidence="4" id="KW-0479">Metal-binding</keyword>
<evidence type="ECO:0000259" key="13">
    <source>
        <dbReference type="PROSITE" id="PS51523"/>
    </source>
</evidence>
<dbReference type="PANTHER" id="PTHR31948">
    <property type="entry name" value="ZINC-FINGER HOMEODOMAIN PROTEIN 2"/>
    <property type="match status" value="1"/>
</dbReference>
<evidence type="ECO:0000256" key="2">
    <source>
        <dbReference type="ARBA" id="ARBA00004123"/>
    </source>
</evidence>
<feature type="domain" description="ZF-HD dimerization-type" evidence="13">
    <location>
        <begin position="148"/>
        <end position="197"/>
    </location>
</feature>
<evidence type="ECO:0000256" key="10">
    <source>
        <dbReference type="ARBA" id="ARBA00023163"/>
    </source>
</evidence>
<dbReference type="InterPro" id="IPR009057">
    <property type="entry name" value="Homeodomain-like_sf"/>
</dbReference>
<dbReference type="Gramene" id="Ma07_t27080.1">
    <property type="protein sequence ID" value="Ma07_p27080.1"/>
    <property type="gene ID" value="Ma07_g27080"/>
</dbReference>
<evidence type="ECO:0000256" key="7">
    <source>
        <dbReference type="ARBA" id="ARBA00023015"/>
    </source>
</evidence>
<dbReference type="EnsemblPlants" id="Ma07_t27080.1">
    <property type="protein sequence ID" value="Ma07_p27080.1"/>
    <property type="gene ID" value="Ma07_g27080"/>
</dbReference>
<evidence type="ECO:0000313" key="16">
    <source>
        <dbReference type="Proteomes" id="UP000012960"/>
    </source>
</evidence>
<evidence type="ECO:0000256" key="4">
    <source>
        <dbReference type="ARBA" id="ARBA00022723"/>
    </source>
</evidence>
<keyword evidence="9" id="KW-0371">Homeobox</keyword>
<evidence type="ECO:0000256" key="6">
    <source>
        <dbReference type="ARBA" id="ARBA00022833"/>
    </source>
</evidence>
<evidence type="ECO:0000256" key="3">
    <source>
        <dbReference type="ARBA" id="ARBA00011416"/>
    </source>
</evidence>
<gene>
    <name evidence="14" type="ORF">GSMUA_27420.1</name>
</gene>
<dbReference type="InterPro" id="IPR006455">
    <property type="entry name" value="Homeodomain_ZF_HD"/>
</dbReference>
<dbReference type="AlphaFoldDB" id="A0A804K0D1"/>
<dbReference type="GO" id="GO:0006355">
    <property type="term" value="P:regulation of DNA-templated transcription"/>
    <property type="evidence" value="ECO:0000318"/>
    <property type="project" value="GO_Central"/>
</dbReference>
<feature type="region of interest" description="Disordered" evidence="12">
    <location>
        <begin position="250"/>
        <end position="289"/>
    </location>
</feature>
<dbReference type="PANTHER" id="PTHR31948:SF167">
    <property type="entry name" value="ZINC-FINGER HOMEODOMAIN PROTEIN 6"/>
    <property type="match status" value="1"/>
</dbReference>
<evidence type="ECO:0000313" key="14">
    <source>
        <dbReference type="EMBL" id="CAG1857896.1"/>
    </source>
</evidence>
<protein>
    <submittedName>
        <fullName evidence="14">(wild Malaysian banana) hypothetical protein</fullName>
    </submittedName>
</protein>
<comment type="subunit">
    <text evidence="3">Homo- and heterodimer with other ZFHD proteins.</text>
</comment>
<evidence type="ECO:0000313" key="15">
    <source>
        <dbReference type="EnsemblPlants" id="Ma07_p27080.1"/>
    </source>
</evidence>
<name>A0A804K0D1_MUSAM</name>
<feature type="compositionally biased region" description="Low complexity" evidence="12">
    <location>
        <begin position="363"/>
        <end position="376"/>
    </location>
</feature>
<dbReference type="GO" id="GO:0003700">
    <property type="term" value="F:DNA-binding transcription factor activity"/>
    <property type="evidence" value="ECO:0000318"/>
    <property type="project" value="GO_Central"/>
</dbReference>
<dbReference type="NCBIfam" id="TIGR01566">
    <property type="entry name" value="ZF_HD_prot_N"/>
    <property type="match status" value="1"/>
</dbReference>
<keyword evidence="6" id="KW-0862">Zinc</keyword>
<dbReference type="Gene3D" id="1.10.10.60">
    <property type="entry name" value="Homeodomain-like"/>
    <property type="match status" value="1"/>
</dbReference>
<dbReference type="GO" id="GO:0008270">
    <property type="term" value="F:zinc ion binding"/>
    <property type="evidence" value="ECO:0007669"/>
    <property type="project" value="UniProtKB-KW"/>
</dbReference>
<evidence type="ECO:0000256" key="12">
    <source>
        <dbReference type="SAM" id="MobiDB-lite"/>
    </source>
</evidence>
<evidence type="ECO:0000256" key="1">
    <source>
        <dbReference type="ARBA" id="ARBA00004049"/>
    </source>
</evidence>
<evidence type="ECO:0000256" key="9">
    <source>
        <dbReference type="ARBA" id="ARBA00023155"/>
    </source>
</evidence>
<keyword evidence="11" id="KW-0539">Nucleus</keyword>
<dbReference type="GO" id="GO:0005634">
    <property type="term" value="C:nucleus"/>
    <property type="evidence" value="ECO:0000318"/>
    <property type="project" value="GO_Central"/>
</dbReference>
<reference evidence="14" key="1">
    <citation type="submission" date="2021-03" db="EMBL/GenBank/DDBJ databases">
        <authorList>
            <consortium name="Genoscope - CEA"/>
            <person name="William W."/>
        </authorList>
    </citation>
    <scope>NUCLEOTIDE SEQUENCE</scope>
    <source>
        <strain evidence="14">Doubled-haploid Pahang</strain>
    </source>
</reference>